<reference evidence="4 5" key="1">
    <citation type="journal article" date="2020" name="Nat. Commun.">
        <title>Genome of Tripterygium wilfordii and identification of cytochrome P450 involved in triptolide biosynthesis.</title>
        <authorList>
            <person name="Tu L."/>
            <person name="Su P."/>
            <person name="Zhang Z."/>
            <person name="Gao L."/>
            <person name="Wang J."/>
            <person name="Hu T."/>
            <person name="Zhou J."/>
            <person name="Zhang Y."/>
            <person name="Zhao Y."/>
            <person name="Liu Y."/>
            <person name="Song Y."/>
            <person name="Tong Y."/>
            <person name="Lu Y."/>
            <person name="Yang J."/>
            <person name="Xu C."/>
            <person name="Jia M."/>
            <person name="Peters R.J."/>
            <person name="Huang L."/>
            <person name="Gao W."/>
        </authorList>
    </citation>
    <scope>NUCLEOTIDE SEQUENCE [LARGE SCALE GENOMIC DNA]</scope>
    <source>
        <strain evidence="5">cv. XIE 37</strain>
        <tissue evidence="4">Leaf</tissue>
    </source>
</reference>
<feature type="domain" description="C2H2-type" evidence="3">
    <location>
        <begin position="408"/>
        <end position="435"/>
    </location>
</feature>
<feature type="domain" description="C2H2-type" evidence="3">
    <location>
        <begin position="9"/>
        <end position="36"/>
    </location>
</feature>
<dbReference type="Gene3D" id="3.30.160.60">
    <property type="entry name" value="Classic Zinc Finger"/>
    <property type="match status" value="2"/>
</dbReference>
<evidence type="ECO:0000256" key="2">
    <source>
        <dbReference type="SAM" id="MobiDB-lite"/>
    </source>
</evidence>
<dbReference type="PANTHER" id="PTHR46869:SF9">
    <property type="entry name" value="C2H2-TYPE DOMAIN-CONTAINING PROTEIN"/>
    <property type="match status" value="1"/>
</dbReference>
<name>A0A7J7DRL5_TRIWF</name>
<dbReference type="InterPro" id="IPR036236">
    <property type="entry name" value="Znf_C2H2_sf"/>
</dbReference>
<accession>A0A7J7DRL5</accession>
<dbReference type="EMBL" id="JAAARO010000004">
    <property type="protein sequence ID" value="KAF5748941.1"/>
    <property type="molecule type" value="Genomic_DNA"/>
</dbReference>
<sequence length="484" mass="53872">MEQDQAQKHICRLCKKSFSSGKVLGGHMRGHSALNPVKEEVKLSKCKMGFEVNEHSGYGLRENPRKSSKFTSLNSTAPSIQEWVCGMCSREFESQRALFGHLRHCNQKKKRMYKENLTVSKETETSSRCNLFVESLSETETETVNVVRRRRSSRVRSKISSNSSLSSLNGSSSITETVDDVEEAAKCLIMMSVGLHNWDEFNFTCELKGRNSESFESSENKQIAMDGNVVFDGVTPPEMKKQRVEKSDPKLYGESEFMFCEPEVEKVIHEGMKCSSITVESSDQLMEDVTGLESMKLGKNSCRKIQCPSPDSEILDDSGKRGEFQCNYCDKTFRTHQALGGHQTLHRKPKNTVALEVDNCSGNSHSDCMPETYVNAKLAELQGAENSMEQGIDGVIVVNNGSMDSKVHKCPICVKEFASGQALGGHKRVHSAKNSGTSEEHVSQKKQDLSDMSSMLELDLNMSATLQEEASDNVGLETTSRMSQ</sequence>
<dbReference type="GO" id="GO:0008270">
    <property type="term" value="F:zinc ion binding"/>
    <property type="evidence" value="ECO:0007669"/>
    <property type="project" value="UniProtKB-KW"/>
</dbReference>
<evidence type="ECO:0000256" key="1">
    <source>
        <dbReference type="PROSITE-ProRule" id="PRU00042"/>
    </source>
</evidence>
<dbReference type="PROSITE" id="PS00028">
    <property type="entry name" value="ZINC_FINGER_C2H2_1"/>
    <property type="match status" value="3"/>
</dbReference>
<dbReference type="OrthoDB" id="6077919at2759"/>
<feature type="region of interest" description="Disordered" evidence="2">
    <location>
        <begin position="425"/>
        <end position="453"/>
    </location>
</feature>
<keyword evidence="1" id="KW-0479">Metal-binding</keyword>
<dbReference type="PANTHER" id="PTHR46869">
    <property type="entry name" value="C2H2-LIKE ZINC FINGER PROTEIN"/>
    <property type="match status" value="1"/>
</dbReference>
<feature type="domain" description="C2H2-type" evidence="3">
    <location>
        <begin position="324"/>
        <end position="351"/>
    </location>
</feature>
<gene>
    <name evidence="4" type="ORF">HS088_TW04G00902</name>
</gene>
<keyword evidence="1" id="KW-0862">Zinc</keyword>
<evidence type="ECO:0000313" key="4">
    <source>
        <dbReference type="EMBL" id="KAF5748941.1"/>
    </source>
</evidence>
<dbReference type="SUPFAM" id="SSF57667">
    <property type="entry name" value="beta-beta-alpha zinc fingers"/>
    <property type="match status" value="2"/>
</dbReference>
<dbReference type="Pfam" id="PF13912">
    <property type="entry name" value="zf-C2H2_6"/>
    <property type="match status" value="4"/>
</dbReference>
<feature type="compositionally biased region" description="Basic and acidic residues" evidence="2">
    <location>
        <begin position="438"/>
        <end position="449"/>
    </location>
</feature>
<dbReference type="InterPro" id="IPR013087">
    <property type="entry name" value="Znf_C2H2_type"/>
</dbReference>
<evidence type="ECO:0000313" key="5">
    <source>
        <dbReference type="Proteomes" id="UP000593562"/>
    </source>
</evidence>
<organism evidence="4 5">
    <name type="scientific">Tripterygium wilfordii</name>
    <name type="common">Thunder God vine</name>
    <dbReference type="NCBI Taxonomy" id="458696"/>
    <lineage>
        <taxon>Eukaryota</taxon>
        <taxon>Viridiplantae</taxon>
        <taxon>Streptophyta</taxon>
        <taxon>Embryophyta</taxon>
        <taxon>Tracheophyta</taxon>
        <taxon>Spermatophyta</taxon>
        <taxon>Magnoliopsida</taxon>
        <taxon>eudicotyledons</taxon>
        <taxon>Gunneridae</taxon>
        <taxon>Pentapetalae</taxon>
        <taxon>rosids</taxon>
        <taxon>fabids</taxon>
        <taxon>Celastrales</taxon>
        <taxon>Celastraceae</taxon>
        <taxon>Tripterygium</taxon>
    </lineage>
</organism>
<keyword evidence="1" id="KW-0863">Zinc-finger</keyword>
<keyword evidence="5" id="KW-1185">Reference proteome</keyword>
<evidence type="ECO:0000259" key="3">
    <source>
        <dbReference type="PROSITE" id="PS50157"/>
    </source>
</evidence>
<dbReference type="Proteomes" id="UP000593562">
    <property type="component" value="Unassembled WGS sequence"/>
</dbReference>
<dbReference type="PROSITE" id="PS50157">
    <property type="entry name" value="ZINC_FINGER_C2H2_2"/>
    <property type="match status" value="3"/>
</dbReference>
<comment type="caution">
    <text evidence="4">The sequence shown here is derived from an EMBL/GenBank/DDBJ whole genome shotgun (WGS) entry which is preliminary data.</text>
</comment>
<dbReference type="AlphaFoldDB" id="A0A7J7DRL5"/>
<dbReference type="InParanoid" id="A0A7J7DRL5"/>
<dbReference type="SMART" id="SM00355">
    <property type="entry name" value="ZnF_C2H2"/>
    <property type="match status" value="4"/>
</dbReference>
<protein>
    <submittedName>
        <fullName evidence="4">Putative zinc finger protein</fullName>
    </submittedName>
</protein>
<proteinExistence type="predicted"/>